<dbReference type="EMBL" id="JABAFY010000092">
    <property type="protein sequence ID" value="NME53246.1"/>
    <property type="molecule type" value="Genomic_DNA"/>
</dbReference>
<accession>A0A848CIG2</accession>
<dbReference type="Proteomes" id="UP000522333">
    <property type="component" value="Unassembled WGS sequence"/>
</dbReference>
<comment type="caution">
    <text evidence="1">The sequence shown here is derived from an EMBL/GenBank/DDBJ whole genome shotgun (WGS) entry which is preliminary data.</text>
</comment>
<evidence type="ECO:0000313" key="1">
    <source>
        <dbReference type="EMBL" id="NME53246.1"/>
    </source>
</evidence>
<dbReference type="AlphaFoldDB" id="A0A848CIG2"/>
<proteinExistence type="predicted"/>
<gene>
    <name evidence="1" type="ORF">HF854_12180</name>
</gene>
<protein>
    <submittedName>
        <fullName evidence="1">Uncharacterized protein</fullName>
    </submittedName>
</protein>
<sequence length="93" mass="9972">MITKIGAAALQQKDNADERPGLGHLATGLGGLGLYRVSAAKARSSLENDLGKLTRQEAEQLSRMMGADGRLRACLETHLSIMKRFSSMLAMAI</sequence>
<evidence type="ECO:0000313" key="2">
    <source>
        <dbReference type="Proteomes" id="UP000522333"/>
    </source>
</evidence>
<dbReference type="RefSeq" id="WP_168936522.1">
    <property type="nucleotide sequence ID" value="NZ_JABAFY010000092.1"/>
</dbReference>
<reference evidence="1 2" key="1">
    <citation type="submission" date="2020-04" db="EMBL/GenBank/DDBJ databases">
        <authorList>
            <person name="Hitch T.C.A."/>
            <person name="Wylensek D."/>
            <person name="Clavel T."/>
        </authorList>
    </citation>
    <scope>NUCLEOTIDE SEQUENCE [LARGE SCALE GENOMIC DNA]</scope>
    <source>
        <strain evidence="1 2">PG-251-APC-1</strain>
    </source>
</reference>
<name>A0A848CIG2_9BACT</name>
<organism evidence="1 2">
    <name type="scientific">Desulfovibrio piger</name>
    <dbReference type="NCBI Taxonomy" id="901"/>
    <lineage>
        <taxon>Bacteria</taxon>
        <taxon>Pseudomonadati</taxon>
        <taxon>Thermodesulfobacteriota</taxon>
        <taxon>Desulfovibrionia</taxon>
        <taxon>Desulfovibrionales</taxon>
        <taxon>Desulfovibrionaceae</taxon>
        <taxon>Desulfovibrio</taxon>
    </lineage>
</organism>